<name>A0A915D6W6_9BILA</name>
<proteinExistence type="predicted"/>
<sequence>MTDFAFHELTKIRKHHGEDDWPRLLQEAFNSAFPPNGWNCLIGRDFTAEFFTHRWLFAGLRNWSNLQRCALSTVLDYQHLF</sequence>
<accession>A0A915D6W6</accession>
<reference evidence="2" key="1">
    <citation type="submission" date="2022-11" db="UniProtKB">
        <authorList>
            <consortium name="WormBaseParasite"/>
        </authorList>
    </citation>
    <scope>IDENTIFICATION</scope>
</reference>
<evidence type="ECO:0000313" key="2">
    <source>
        <dbReference type="WBParaSite" id="jg16630"/>
    </source>
</evidence>
<protein>
    <submittedName>
        <fullName evidence="2">Uncharacterized protein</fullName>
    </submittedName>
</protein>
<dbReference type="WBParaSite" id="jg16630">
    <property type="protein sequence ID" value="jg16630"/>
    <property type="gene ID" value="jg16630"/>
</dbReference>
<keyword evidence="1" id="KW-1185">Reference proteome</keyword>
<evidence type="ECO:0000313" key="1">
    <source>
        <dbReference type="Proteomes" id="UP000887574"/>
    </source>
</evidence>
<organism evidence="1 2">
    <name type="scientific">Ditylenchus dipsaci</name>
    <dbReference type="NCBI Taxonomy" id="166011"/>
    <lineage>
        <taxon>Eukaryota</taxon>
        <taxon>Metazoa</taxon>
        <taxon>Ecdysozoa</taxon>
        <taxon>Nematoda</taxon>
        <taxon>Chromadorea</taxon>
        <taxon>Rhabditida</taxon>
        <taxon>Tylenchina</taxon>
        <taxon>Tylenchomorpha</taxon>
        <taxon>Sphaerularioidea</taxon>
        <taxon>Anguinidae</taxon>
        <taxon>Anguininae</taxon>
        <taxon>Ditylenchus</taxon>
    </lineage>
</organism>
<dbReference type="AlphaFoldDB" id="A0A915D6W6"/>
<dbReference type="Proteomes" id="UP000887574">
    <property type="component" value="Unplaced"/>
</dbReference>